<name>A0A0J9EMN5_AJEDA</name>
<evidence type="ECO:0000313" key="1">
    <source>
        <dbReference type="EMBL" id="KMW67351.1"/>
    </source>
</evidence>
<gene>
    <name evidence="1" type="ORF">BDDG_12066</name>
</gene>
<dbReference type="EMBL" id="GG749422">
    <property type="protein sequence ID" value="KMW67351.1"/>
    <property type="molecule type" value="Genomic_DNA"/>
</dbReference>
<sequence length="82" mass="9806">MAIHFRRLAFFPFFLSFLLFFFFLRGIAPASSSIFLWPDGQLRRGKEKKKKKKKKKKKPNHPWSVCIVSLSYHRSPYLIHHA</sequence>
<reference evidence="1" key="1">
    <citation type="submission" date="2010-03" db="EMBL/GenBank/DDBJ databases">
        <title>Annotation of Blastomyces dermatitidis strain ATCC 18188.</title>
        <authorList>
            <consortium name="The Broad Institute Genome Sequencing Platform"/>
            <consortium name="Broad Institute Genome Sequencing Center for Infectious Disease."/>
            <person name="Cuomo C."/>
            <person name="Klein B."/>
            <person name="Sullivan T."/>
            <person name="Heitman J."/>
            <person name="Young S."/>
            <person name="Zeng Q."/>
            <person name="Gargeya S."/>
            <person name="Alvarado L."/>
            <person name="Berlin A.M."/>
            <person name="Chapman S.B."/>
            <person name="Chen Z."/>
            <person name="Freedman E."/>
            <person name="Gellesch M."/>
            <person name="Goldberg J."/>
            <person name="Griggs A."/>
            <person name="Gujja S."/>
            <person name="Heilman E."/>
            <person name="Heiman D."/>
            <person name="Howarth C."/>
            <person name="Mehta T."/>
            <person name="Neiman D."/>
            <person name="Pearson M."/>
            <person name="Roberts A."/>
            <person name="Saif S."/>
            <person name="Shea T."/>
            <person name="Shenoy N."/>
            <person name="Sisk P."/>
            <person name="Stolte C."/>
            <person name="Sykes S."/>
            <person name="White J."/>
            <person name="Yandava C."/>
            <person name="Haas B."/>
            <person name="Nusbaum C."/>
            <person name="Birren B."/>
        </authorList>
    </citation>
    <scope>NUCLEOTIDE SEQUENCE</scope>
    <source>
        <strain evidence="1">ATCC 18188</strain>
    </source>
</reference>
<proteinExistence type="predicted"/>
<protein>
    <submittedName>
        <fullName evidence="1">Uncharacterized protein</fullName>
    </submittedName>
</protein>
<dbReference type="Proteomes" id="UP000007802">
    <property type="component" value="Unassembled WGS sequence"/>
</dbReference>
<organism evidence="1">
    <name type="scientific">Ajellomyces dermatitidis (strain ATCC 18188 / CBS 674.68)</name>
    <name type="common">Blastomyces dermatitidis</name>
    <dbReference type="NCBI Taxonomy" id="653446"/>
    <lineage>
        <taxon>Eukaryota</taxon>
        <taxon>Fungi</taxon>
        <taxon>Dikarya</taxon>
        <taxon>Ascomycota</taxon>
        <taxon>Pezizomycotina</taxon>
        <taxon>Eurotiomycetes</taxon>
        <taxon>Eurotiomycetidae</taxon>
        <taxon>Onygenales</taxon>
        <taxon>Ajellomycetaceae</taxon>
        <taxon>Blastomyces</taxon>
    </lineage>
</organism>
<accession>A0A0J9EMN5</accession>
<dbReference type="AlphaFoldDB" id="A0A0J9EMN5"/>